<dbReference type="PANTHER" id="PTHR33743">
    <property type="entry name" value="PROTEIN GOLVEN 6-RELATED"/>
    <property type="match status" value="1"/>
</dbReference>
<name>A0AAN8ZPS3_9MAGN</name>
<keyword evidence="4" id="KW-1185">Reference proteome</keyword>
<dbReference type="PANTHER" id="PTHR33743:SF19">
    <property type="entry name" value="PROTEIN GOLVEN 6"/>
    <property type="match status" value="1"/>
</dbReference>
<evidence type="ECO:0000256" key="2">
    <source>
        <dbReference type="SAM" id="SignalP"/>
    </source>
</evidence>
<dbReference type="Proteomes" id="UP001370490">
    <property type="component" value="Unassembled WGS sequence"/>
</dbReference>
<accession>A0AAN8ZPS3</accession>
<proteinExistence type="predicted"/>
<sequence>MKISLLCFLLIFCLVSEAHGIRFEKGFQSTGHQKIQKEEDVLETTSNVGGEEVTFCKDGKCSGNNRKLMNKPTTSTTSTLTATTPTRKNEKSEANKATNSRLKNESSGGEKLGGKNKNHFAGLELQEVVPHEHYPDIIDLAGMDYSPARRKPPIHN</sequence>
<comment type="caution">
    <text evidence="3">The sequence shown here is derived from an EMBL/GenBank/DDBJ whole genome shotgun (WGS) entry which is preliminary data.</text>
</comment>
<dbReference type="EMBL" id="JBAMMX010000004">
    <property type="protein sequence ID" value="KAK6942213.1"/>
    <property type="molecule type" value="Genomic_DNA"/>
</dbReference>
<protein>
    <submittedName>
        <fullName evidence="3">Uncharacterized protein</fullName>
    </submittedName>
</protein>
<feature type="chain" id="PRO_5042875484" evidence="2">
    <location>
        <begin position="21"/>
        <end position="156"/>
    </location>
</feature>
<evidence type="ECO:0000313" key="4">
    <source>
        <dbReference type="Proteomes" id="UP001370490"/>
    </source>
</evidence>
<organism evidence="3 4">
    <name type="scientific">Dillenia turbinata</name>
    <dbReference type="NCBI Taxonomy" id="194707"/>
    <lineage>
        <taxon>Eukaryota</taxon>
        <taxon>Viridiplantae</taxon>
        <taxon>Streptophyta</taxon>
        <taxon>Embryophyta</taxon>
        <taxon>Tracheophyta</taxon>
        <taxon>Spermatophyta</taxon>
        <taxon>Magnoliopsida</taxon>
        <taxon>eudicotyledons</taxon>
        <taxon>Gunneridae</taxon>
        <taxon>Pentapetalae</taxon>
        <taxon>Dilleniales</taxon>
        <taxon>Dilleniaceae</taxon>
        <taxon>Dillenia</taxon>
    </lineage>
</organism>
<feature type="signal peptide" evidence="2">
    <location>
        <begin position="1"/>
        <end position="20"/>
    </location>
</feature>
<feature type="compositionally biased region" description="Polar residues" evidence="1">
    <location>
        <begin position="95"/>
        <end position="107"/>
    </location>
</feature>
<keyword evidence="2" id="KW-0732">Signal</keyword>
<dbReference type="AlphaFoldDB" id="A0AAN8ZPS3"/>
<feature type="compositionally biased region" description="Low complexity" evidence="1">
    <location>
        <begin position="72"/>
        <end position="86"/>
    </location>
</feature>
<dbReference type="Pfam" id="PF21529">
    <property type="entry name" value="GLV1-2"/>
    <property type="match status" value="1"/>
</dbReference>
<feature type="region of interest" description="Disordered" evidence="1">
    <location>
        <begin position="63"/>
        <end position="117"/>
    </location>
</feature>
<dbReference type="InterPro" id="IPR049306">
    <property type="entry name" value="GLV1-2"/>
</dbReference>
<evidence type="ECO:0000256" key="1">
    <source>
        <dbReference type="SAM" id="MobiDB-lite"/>
    </source>
</evidence>
<reference evidence="3 4" key="1">
    <citation type="submission" date="2023-12" db="EMBL/GenBank/DDBJ databases">
        <title>A high-quality genome assembly for Dillenia turbinata (Dilleniales).</title>
        <authorList>
            <person name="Chanderbali A."/>
        </authorList>
    </citation>
    <scope>NUCLEOTIDE SEQUENCE [LARGE SCALE GENOMIC DNA]</scope>
    <source>
        <strain evidence="3">LSX21</strain>
        <tissue evidence="3">Leaf</tissue>
    </source>
</reference>
<evidence type="ECO:0000313" key="3">
    <source>
        <dbReference type="EMBL" id="KAK6942213.1"/>
    </source>
</evidence>
<gene>
    <name evidence="3" type="ORF">RJ641_027590</name>
</gene>